<feature type="signal peptide" evidence="1">
    <location>
        <begin position="1"/>
        <end position="26"/>
    </location>
</feature>
<evidence type="ECO:0000313" key="4">
    <source>
        <dbReference type="Proteomes" id="UP000184404"/>
    </source>
</evidence>
<protein>
    <submittedName>
        <fullName evidence="3">Peptidase family S41</fullName>
    </submittedName>
</protein>
<dbReference type="GO" id="GO:0004175">
    <property type="term" value="F:endopeptidase activity"/>
    <property type="evidence" value="ECO:0007669"/>
    <property type="project" value="TreeGrafter"/>
</dbReference>
<dbReference type="Proteomes" id="UP000184404">
    <property type="component" value="Unassembled WGS sequence"/>
</dbReference>
<evidence type="ECO:0000313" key="3">
    <source>
        <dbReference type="EMBL" id="SHE34955.1"/>
    </source>
</evidence>
<feature type="domain" description="Tail specific protease" evidence="2">
    <location>
        <begin position="340"/>
        <end position="563"/>
    </location>
</feature>
<dbReference type="GO" id="GO:0006508">
    <property type="term" value="P:proteolysis"/>
    <property type="evidence" value="ECO:0007669"/>
    <property type="project" value="InterPro"/>
</dbReference>
<dbReference type="AlphaFoldDB" id="A0A1M4SS04"/>
<dbReference type="PANTHER" id="PTHR32060:SF30">
    <property type="entry name" value="CARBOXY-TERMINAL PROCESSING PROTEASE CTPA"/>
    <property type="match status" value="1"/>
</dbReference>
<dbReference type="EMBL" id="FQUG01000002">
    <property type="protein sequence ID" value="SHE34955.1"/>
    <property type="molecule type" value="Genomic_DNA"/>
</dbReference>
<accession>A0A1M4SS04</accession>
<keyword evidence="4" id="KW-1185">Reference proteome</keyword>
<name>A0A1M4SS04_9FIRM</name>
<dbReference type="Pfam" id="PF03572">
    <property type="entry name" value="Peptidase_S41"/>
    <property type="match status" value="1"/>
</dbReference>
<proteinExistence type="predicted"/>
<dbReference type="PANTHER" id="PTHR32060">
    <property type="entry name" value="TAIL-SPECIFIC PROTEASE"/>
    <property type="match status" value="1"/>
</dbReference>
<evidence type="ECO:0000259" key="2">
    <source>
        <dbReference type="SMART" id="SM00245"/>
    </source>
</evidence>
<dbReference type="STRING" id="1123243.SAMN02745190_00228"/>
<dbReference type="SUPFAM" id="SSF52096">
    <property type="entry name" value="ClpP/crotonase"/>
    <property type="match status" value="1"/>
</dbReference>
<dbReference type="InterPro" id="IPR029045">
    <property type="entry name" value="ClpP/crotonase-like_dom_sf"/>
</dbReference>
<evidence type="ECO:0000256" key="1">
    <source>
        <dbReference type="SAM" id="SignalP"/>
    </source>
</evidence>
<gene>
    <name evidence="3" type="ORF">SAMN02745190_00228</name>
</gene>
<keyword evidence="1" id="KW-0732">Signal</keyword>
<sequence length="584" mass="65085">MKGTKGKLASILLAGSILFSPVYGHAEESLPSAAVETEASESAYDHEIGKMTVPIYYGNAQEGSKDKIDLYFIDGVNDVPYISVTAAKDILIRMVRAMDAPKYNLTMQSKGERVMLSRETHYPVIFDCGEDTISFWDYDAFMVRLPDATLMDLVAVSGYNDQGEAELFQRSNTSFERYGESITFHPGDYGIDLICQDGEYYVPLQLFSDILLSQNGMNSLYNGASVFILQSGNLQPFEDLYYNVPHPAKRSDALAKFNYNELCFALDSLYGLKEQHNIKNFDTMFLQAGLKEQLLSPDPQTAGQALCDLTFIHLDDLHSSFAKRSYMMKEAPERRYGTSCRQSIADMKRYAEARNKRYPNGVPQYEEVGNTAYITFDKFDVTVDDYYKETVAEHLDDTICLMSYSFSRITRKDSPIKNVVLDLSNNGGGAAPTAAYTISMFLGEGSISVTNPLTGALVTQNFKADMNMDRKFDDKDNLLNYNLFCLTSPNSFSCGNLVPSALKNSNRVTILGQTSGGGACVVQNMTTADGCVFNISGPYRLAYTKNGSFYDIDKGVTPDFVLPTPDQFYDRKALTKYINKILGK</sequence>
<dbReference type="RefSeq" id="WP_072934349.1">
    <property type="nucleotide sequence ID" value="NZ_FQUG01000002.1"/>
</dbReference>
<dbReference type="OrthoDB" id="1668643at2"/>
<dbReference type="GO" id="GO:0007165">
    <property type="term" value="P:signal transduction"/>
    <property type="evidence" value="ECO:0007669"/>
    <property type="project" value="TreeGrafter"/>
</dbReference>
<organism evidence="3 4">
    <name type="scientific">Schwartzia succinivorans DSM 10502</name>
    <dbReference type="NCBI Taxonomy" id="1123243"/>
    <lineage>
        <taxon>Bacteria</taxon>
        <taxon>Bacillati</taxon>
        <taxon>Bacillota</taxon>
        <taxon>Negativicutes</taxon>
        <taxon>Selenomonadales</taxon>
        <taxon>Selenomonadaceae</taxon>
        <taxon>Schwartzia</taxon>
    </lineage>
</organism>
<reference evidence="3 4" key="1">
    <citation type="submission" date="2016-11" db="EMBL/GenBank/DDBJ databases">
        <authorList>
            <person name="Jaros S."/>
            <person name="Januszkiewicz K."/>
            <person name="Wedrychowicz H."/>
        </authorList>
    </citation>
    <scope>NUCLEOTIDE SEQUENCE [LARGE SCALE GENOMIC DNA]</scope>
    <source>
        <strain evidence="3 4">DSM 10502</strain>
    </source>
</reference>
<feature type="chain" id="PRO_5012341136" evidence="1">
    <location>
        <begin position="27"/>
        <end position="584"/>
    </location>
</feature>
<dbReference type="InterPro" id="IPR005151">
    <property type="entry name" value="Tail-specific_protease"/>
</dbReference>
<dbReference type="Gene3D" id="3.90.226.10">
    <property type="entry name" value="2-enoyl-CoA Hydratase, Chain A, domain 1"/>
    <property type="match status" value="1"/>
</dbReference>
<dbReference type="CDD" id="cd06567">
    <property type="entry name" value="Peptidase_S41"/>
    <property type="match status" value="1"/>
</dbReference>
<dbReference type="SMART" id="SM00245">
    <property type="entry name" value="TSPc"/>
    <property type="match status" value="1"/>
</dbReference>
<dbReference type="GO" id="GO:0030288">
    <property type="term" value="C:outer membrane-bounded periplasmic space"/>
    <property type="evidence" value="ECO:0007669"/>
    <property type="project" value="TreeGrafter"/>
</dbReference>
<dbReference type="GO" id="GO:0008236">
    <property type="term" value="F:serine-type peptidase activity"/>
    <property type="evidence" value="ECO:0007669"/>
    <property type="project" value="InterPro"/>
</dbReference>